<dbReference type="RefSeq" id="WP_377102238.1">
    <property type="nucleotide sequence ID" value="NZ_JBHTHU010000021.1"/>
</dbReference>
<gene>
    <name evidence="8 10" type="primary">tilS</name>
    <name evidence="10" type="ORF">ACFQZS_17360</name>
</gene>
<comment type="catalytic activity">
    <reaction evidence="7 8">
        <text>cytidine(34) in tRNA(Ile2) + L-lysine + ATP = lysidine(34) in tRNA(Ile2) + AMP + diphosphate + H(+)</text>
        <dbReference type="Rhea" id="RHEA:43744"/>
        <dbReference type="Rhea" id="RHEA-COMP:10625"/>
        <dbReference type="Rhea" id="RHEA-COMP:10670"/>
        <dbReference type="ChEBI" id="CHEBI:15378"/>
        <dbReference type="ChEBI" id="CHEBI:30616"/>
        <dbReference type="ChEBI" id="CHEBI:32551"/>
        <dbReference type="ChEBI" id="CHEBI:33019"/>
        <dbReference type="ChEBI" id="CHEBI:82748"/>
        <dbReference type="ChEBI" id="CHEBI:83665"/>
        <dbReference type="ChEBI" id="CHEBI:456215"/>
        <dbReference type="EC" id="6.3.4.19"/>
    </reaction>
</comment>
<dbReference type="EMBL" id="JBHTHU010000021">
    <property type="protein sequence ID" value="MFD0751925.1"/>
    <property type="molecule type" value="Genomic_DNA"/>
</dbReference>
<evidence type="ECO:0000256" key="2">
    <source>
        <dbReference type="ARBA" id="ARBA00022490"/>
    </source>
</evidence>
<evidence type="ECO:0000313" key="11">
    <source>
        <dbReference type="Proteomes" id="UP001596958"/>
    </source>
</evidence>
<comment type="caution">
    <text evidence="10">The sequence shown here is derived from an EMBL/GenBank/DDBJ whole genome shotgun (WGS) entry which is preliminary data.</text>
</comment>
<dbReference type="Pfam" id="PF01171">
    <property type="entry name" value="ATP_bind_3"/>
    <property type="match status" value="1"/>
</dbReference>
<evidence type="ECO:0000256" key="3">
    <source>
        <dbReference type="ARBA" id="ARBA00022598"/>
    </source>
</evidence>
<evidence type="ECO:0000256" key="1">
    <source>
        <dbReference type="ARBA" id="ARBA00004496"/>
    </source>
</evidence>
<keyword evidence="3 8" id="KW-0436">Ligase</keyword>
<dbReference type="CDD" id="cd01992">
    <property type="entry name" value="TilS_N"/>
    <property type="match status" value="1"/>
</dbReference>
<keyword evidence="6 8" id="KW-0067">ATP-binding</keyword>
<keyword evidence="4 8" id="KW-0819">tRNA processing</keyword>
<dbReference type="InterPro" id="IPR014729">
    <property type="entry name" value="Rossmann-like_a/b/a_fold"/>
</dbReference>
<dbReference type="InterPro" id="IPR012796">
    <property type="entry name" value="Lysidine-tRNA-synth_C"/>
</dbReference>
<dbReference type="SUPFAM" id="SSF52402">
    <property type="entry name" value="Adenine nucleotide alpha hydrolases-like"/>
    <property type="match status" value="1"/>
</dbReference>
<dbReference type="InterPro" id="IPR012094">
    <property type="entry name" value="tRNA_Ile_lys_synt"/>
</dbReference>
<name>A0ABW2Z5E0_9SPHI</name>
<evidence type="ECO:0000256" key="8">
    <source>
        <dbReference type="HAMAP-Rule" id="MF_01161"/>
    </source>
</evidence>
<keyword evidence="2 8" id="KW-0963">Cytoplasm</keyword>
<dbReference type="GO" id="GO:0032267">
    <property type="term" value="F:tRNA(Ile)-lysidine synthase activity"/>
    <property type="evidence" value="ECO:0007669"/>
    <property type="project" value="UniProtKB-EC"/>
</dbReference>
<dbReference type="HAMAP" id="MF_01161">
    <property type="entry name" value="tRNA_Ile_lys_synt"/>
    <property type="match status" value="1"/>
</dbReference>
<evidence type="ECO:0000256" key="6">
    <source>
        <dbReference type="ARBA" id="ARBA00022840"/>
    </source>
</evidence>
<keyword evidence="11" id="KW-1185">Reference proteome</keyword>
<evidence type="ECO:0000256" key="4">
    <source>
        <dbReference type="ARBA" id="ARBA00022694"/>
    </source>
</evidence>
<evidence type="ECO:0000259" key="9">
    <source>
        <dbReference type="SMART" id="SM00977"/>
    </source>
</evidence>
<dbReference type="InterPro" id="IPR011063">
    <property type="entry name" value="TilS/TtcA_N"/>
</dbReference>
<dbReference type="Pfam" id="PF11734">
    <property type="entry name" value="TilS_C"/>
    <property type="match status" value="1"/>
</dbReference>
<comment type="subcellular location">
    <subcellularLocation>
        <location evidence="1 8">Cytoplasm</location>
    </subcellularLocation>
</comment>
<dbReference type="PANTHER" id="PTHR43033:SF1">
    <property type="entry name" value="TRNA(ILE)-LYSIDINE SYNTHASE-RELATED"/>
    <property type="match status" value="1"/>
</dbReference>
<dbReference type="NCBIfam" id="TIGR02432">
    <property type="entry name" value="lysidine_TilS_N"/>
    <property type="match status" value="1"/>
</dbReference>
<feature type="domain" description="Lysidine-tRNA(Ile) synthetase C-terminal" evidence="9">
    <location>
        <begin position="365"/>
        <end position="438"/>
    </location>
</feature>
<comment type="function">
    <text evidence="8">Ligates lysine onto the cytidine present at position 34 of the AUA codon-specific tRNA(Ile) that contains the anticodon CAU, in an ATP-dependent manner. Cytidine is converted to lysidine, thus changing the amino acid specificity of the tRNA from methionine to isoleucine.</text>
</comment>
<accession>A0ABW2Z5E0</accession>
<feature type="binding site" evidence="8">
    <location>
        <begin position="28"/>
        <end position="33"/>
    </location>
    <ligand>
        <name>ATP</name>
        <dbReference type="ChEBI" id="CHEBI:30616"/>
    </ligand>
</feature>
<dbReference type="Gene3D" id="3.40.50.620">
    <property type="entry name" value="HUPs"/>
    <property type="match status" value="1"/>
</dbReference>
<proteinExistence type="inferred from homology"/>
<dbReference type="SMART" id="SM00977">
    <property type="entry name" value="TilS_C"/>
    <property type="match status" value="1"/>
</dbReference>
<dbReference type="InterPro" id="IPR012795">
    <property type="entry name" value="tRNA_Ile_lys_synt_N"/>
</dbReference>
<evidence type="ECO:0000256" key="5">
    <source>
        <dbReference type="ARBA" id="ARBA00022741"/>
    </source>
</evidence>
<evidence type="ECO:0000313" key="10">
    <source>
        <dbReference type="EMBL" id="MFD0751925.1"/>
    </source>
</evidence>
<comment type="domain">
    <text evidence="8">The N-terminal region contains the highly conserved SGGXDS motif, predicted to be a P-loop motif involved in ATP binding.</text>
</comment>
<dbReference type="EC" id="6.3.4.19" evidence="8"/>
<sequence length="449" mass="51451">MLPLKRFTDFIKKNHLFTRDSNLLVAVSGGIDSVAMVHLLNAAGYKFTIAHCNFQLRPEADADQEFCHKLALHYQTPFCPAWFNTQHYAAERKISIQMAARELRYEFFEQVALRDNYTCIALAHHQNDTVETILLNLVRGTGIAGMHGILPKNGNLVRPMLCFTRSEIEQIVTENNLDYVEDSSNASVKYARNKIRHVVIAPLKELNPSLEQTFENNIRHFKELEQLLELKVEEVRQKLFSHRGTEIHIAVDEVKQLVPQRLLLFKLLQAYGFSEHQVDDVIASLNKHAGRKFETPFGYLLVLDRGVLVLTRKIQEVPSVFIADTDSGLIHGTFKLTISKADEAVIIKNNPLAVSVDTEKLEFPLLLRYWRQSDHFYPLGMKGKKKVSDFFVDQKIPLHLKKTIPLLINANGDIIWIAGYRPDERYKVTDNTKKVTIFELLPIDPLAKL</sequence>
<dbReference type="Proteomes" id="UP001596958">
    <property type="component" value="Unassembled WGS sequence"/>
</dbReference>
<keyword evidence="5 8" id="KW-0547">Nucleotide-binding</keyword>
<dbReference type="NCBIfam" id="TIGR02433">
    <property type="entry name" value="lysidine_TilS_C"/>
    <property type="match status" value="1"/>
</dbReference>
<reference evidence="11" key="1">
    <citation type="journal article" date="2019" name="Int. J. Syst. Evol. Microbiol.">
        <title>The Global Catalogue of Microorganisms (GCM) 10K type strain sequencing project: providing services to taxonomists for standard genome sequencing and annotation.</title>
        <authorList>
            <consortium name="The Broad Institute Genomics Platform"/>
            <consortium name="The Broad Institute Genome Sequencing Center for Infectious Disease"/>
            <person name="Wu L."/>
            <person name="Ma J."/>
        </authorList>
    </citation>
    <scope>NUCLEOTIDE SEQUENCE [LARGE SCALE GENOMIC DNA]</scope>
    <source>
        <strain evidence="11">CCUG 63418</strain>
    </source>
</reference>
<comment type="similarity">
    <text evidence="8">Belongs to the tRNA(Ile)-lysidine synthase family.</text>
</comment>
<dbReference type="SUPFAM" id="SSF56037">
    <property type="entry name" value="PheT/TilS domain"/>
    <property type="match status" value="1"/>
</dbReference>
<protein>
    <recommendedName>
        <fullName evidence="8">tRNA(Ile)-lysidine synthase</fullName>
        <ecNumber evidence="8">6.3.4.19</ecNumber>
    </recommendedName>
    <alternativeName>
        <fullName evidence="8">tRNA(Ile)-2-lysyl-cytidine synthase</fullName>
    </alternativeName>
    <alternativeName>
        <fullName evidence="8">tRNA(Ile)-lysidine synthetase</fullName>
    </alternativeName>
</protein>
<evidence type="ECO:0000256" key="7">
    <source>
        <dbReference type="ARBA" id="ARBA00048539"/>
    </source>
</evidence>
<dbReference type="PANTHER" id="PTHR43033">
    <property type="entry name" value="TRNA(ILE)-LYSIDINE SYNTHASE-RELATED"/>
    <property type="match status" value="1"/>
</dbReference>
<organism evidence="10 11">
    <name type="scientific">Mucilaginibacter calamicampi</name>
    <dbReference type="NCBI Taxonomy" id="1302352"/>
    <lineage>
        <taxon>Bacteria</taxon>
        <taxon>Pseudomonadati</taxon>
        <taxon>Bacteroidota</taxon>
        <taxon>Sphingobacteriia</taxon>
        <taxon>Sphingobacteriales</taxon>
        <taxon>Sphingobacteriaceae</taxon>
        <taxon>Mucilaginibacter</taxon>
    </lineage>
</organism>